<dbReference type="InterPro" id="IPR057326">
    <property type="entry name" value="KR_dom"/>
</dbReference>
<evidence type="ECO:0000313" key="8">
    <source>
        <dbReference type="EMBL" id="CAB4851038.1"/>
    </source>
</evidence>
<dbReference type="InterPro" id="IPR036291">
    <property type="entry name" value="NAD(P)-bd_dom_sf"/>
</dbReference>
<sequence>MSRVVLITGGNRGIGLSIAQRFLAQGDTVVVTSRSGDAVPGLNVVQCDVTTSASVDAAFVEVEAKFGPVEVAIANAGVTRDKLLVRMSDEDIDEVLNTNLTGALRVARRASRSMTQARNGRIIFVSSVVALMGSAGQVNYAASKAGLVGAARSLAREHGLRNVTVNVVAPGFIDTDMTAVLSDERKAAIVGNIPLGRYGSAAEVADVVAFLASTDAQYITGAVIPVDGGLGMGH</sequence>
<evidence type="ECO:0000256" key="2">
    <source>
        <dbReference type="ARBA" id="ARBA00023002"/>
    </source>
</evidence>
<dbReference type="EMBL" id="CAESAI010000004">
    <property type="protein sequence ID" value="CAB4332628.1"/>
    <property type="molecule type" value="Genomic_DNA"/>
</dbReference>
<dbReference type="SUPFAM" id="SSF51735">
    <property type="entry name" value="NAD(P)-binding Rossmann-fold domains"/>
    <property type="match status" value="1"/>
</dbReference>
<dbReference type="EMBL" id="CAESAD010000002">
    <property type="protein sequence ID" value="CAB4335957.1"/>
    <property type="molecule type" value="Genomic_DNA"/>
</dbReference>
<proteinExistence type="inferred from homology"/>
<dbReference type="FunFam" id="3.40.50.720:FF:000173">
    <property type="entry name" value="3-oxoacyl-[acyl-carrier protein] reductase"/>
    <property type="match status" value="1"/>
</dbReference>
<dbReference type="EMBL" id="CAFBIX010000091">
    <property type="protein sequence ID" value="CAB4851038.1"/>
    <property type="molecule type" value="Genomic_DNA"/>
</dbReference>
<evidence type="ECO:0000313" key="9">
    <source>
        <dbReference type="EMBL" id="CAB5011389.1"/>
    </source>
</evidence>
<evidence type="ECO:0000313" key="7">
    <source>
        <dbReference type="EMBL" id="CAB4811749.1"/>
    </source>
</evidence>
<gene>
    <name evidence="6" type="ORF">UFOPK2824_00752</name>
    <name evidence="7" type="ORF">UFOPK3037_01356</name>
    <name evidence="8" type="ORF">UFOPK3278_01381</name>
    <name evidence="4" type="ORF">UFOPK3406_00327</name>
    <name evidence="5" type="ORF">UFOPK3925_00584</name>
    <name evidence="9" type="ORF">UFOPK4097_00338</name>
    <name evidence="10" type="ORF">UFOPK4301_00850</name>
</gene>
<dbReference type="InterPro" id="IPR002347">
    <property type="entry name" value="SDR_fam"/>
</dbReference>
<protein>
    <submittedName>
        <fullName evidence="5">Unannotated protein</fullName>
    </submittedName>
</protein>
<dbReference type="EMBL" id="CAFAAO010000021">
    <property type="protein sequence ID" value="CAB4811749.1"/>
    <property type="molecule type" value="Genomic_DNA"/>
</dbReference>
<evidence type="ECO:0000313" key="6">
    <source>
        <dbReference type="EMBL" id="CAB4752073.1"/>
    </source>
</evidence>
<dbReference type="PANTHER" id="PTHR42760">
    <property type="entry name" value="SHORT-CHAIN DEHYDROGENASES/REDUCTASES FAMILY MEMBER"/>
    <property type="match status" value="1"/>
</dbReference>
<feature type="domain" description="Ketoreductase" evidence="3">
    <location>
        <begin position="3"/>
        <end position="176"/>
    </location>
</feature>
<dbReference type="EMBL" id="CAFBQG010000100">
    <property type="protein sequence ID" value="CAB5049955.1"/>
    <property type="molecule type" value="Genomic_DNA"/>
</dbReference>
<dbReference type="PRINTS" id="PR00081">
    <property type="entry name" value="GDHRDH"/>
</dbReference>
<name>A0A6J5Z412_9ZZZZ</name>
<comment type="similarity">
    <text evidence="1">Belongs to the short-chain dehydrogenases/reductases (SDR) family.</text>
</comment>
<accession>A0A6J5Z412</accession>
<dbReference type="PRINTS" id="PR00080">
    <property type="entry name" value="SDRFAMILY"/>
</dbReference>
<evidence type="ECO:0000259" key="3">
    <source>
        <dbReference type="SMART" id="SM00822"/>
    </source>
</evidence>
<keyword evidence="2" id="KW-0560">Oxidoreductase</keyword>
<dbReference type="PANTHER" id="PTHR42760:SF133">
    <property type="entry name" value="3-OXOACYL-[ACYL-CARRIER-PROTEIN] REDUCTASE"/>
    <property type="match status" value="1"/>
</dbReference>
<dbReference type="SMART" id="SM00822">
    <property type="entry name" value="PKS_KR"/>
    <property type="match status" value="1"/>
</dbReference>
<evidence type="ECO:0000256" key="1">
    <source>
        <dbReference type="ARBA" id="ARBA00006484"/>
    </source>
</evidence>
<dbReference type="EMBL" id="CAEZZD010000109">
    <property type="protein sequence ID" value="CAB4752073.1"/>
    <property type="molecule type" value="Genomic_DNA"/>
</dbReference>
<dbReference type="EMBL" id="CAFBPK010000003">
    <property type="protein sequence ID" value="CAB5011389.1"/>
    <property type="molecule type" value="Genomic_DNA"/>
</dbReference>
<dbReference type="Pfam" id="PF13561">
    <property type="entry name" value="adh_short_C2"/>
    <property type="match status" value="1"/>
</dbReference>
<dbReference type="GO" id="GO:0016616">
    <property type="term" value="F:oxidoreductase activity, acting on the CH-OH group of donors, NAD or NADP as acceptor"/>
    <property type="evidence" value="ECO:0007669"/>
    <property type="project" value="UniProtKB-ARBA"/>
</dbReference>
<dbReference type="Gene3D" id="3.40.50.720">
    <property type="entry name" value="NAD(P)-binding Rossmann-like Domain"/>
    <property type="match status" value="1"/>
</dbReference>
<dbReference type="AlphaFoldDB" id="A0A6J5Z412"/>
<evidence type="ECO:0000313" key="10">
    <source>
        <dbReference type="EMBL" id="CAB5049955.1"/>
    </source>
</evidence>
<organism evidence="5">
    <name type="scientific">freshwater metagenome</name>
    <dbReference type="NCBI Taxonomy" id="449393"/>
    <lineage>
        <taxon>unclassified sequences</taxon>
        <taxon>metagenomes</taxon>
        <taxon>ecological metagenomes</taxon>
    </lineage>
</organism>
<dbReference type="NCBIfam" id="NF009466">
    <property type="entry name" value="PRK12826.1-2"/>
    <property type="match status" value="1"/>
</dbReference>
<evidence type="ECO:0000313" key="4">
    <source>
        <dbReference type="EMBL" id="CAB4332628.1"/>
    </source>
</evidence>
<evidence type="ECO:0000313" key="5">
    <source>
        <dbReference type="EMBL" id="CAB4335957.1"/>
    </source>
</evidence>
<reference evidence="5" key="1">
    <citation type="submission" date="2020-05" db="EMBL/GenBank/DDBJ databases">
        <authorList>
            <person name="Chiriac C."/>
            <person name="Salcher M."/>
            <person name="Ghai R."/>
            <person name="Kavagutti S V."/>
        </authorList>
    </citation>
    <scope>NUCLEOTIDE SEQUENCE</scope>
</reference>